<dbReference type="InterPro" id="IPR015797">
    <property type="entry name" value="NUDIX_hydrolase-like_dom_sf"/>
</dbReference>
<name>A0A1I6WL28_9RHOB</name>
<accession>A0A1I6WL28</accession>
<dbReference type="CDD" id="cd03674">
    <property type="entry name" value="NUDIX_Hydrolase"/>
    <property type="match status" value="1"/>
</dbReference>
<organism evidence="2 3">
    <name type="scientific">Alloyangia pacifica</name>
    <dbReference type="NCBI Taxonomy" id="311180"/>
    <lineage>
        <taxon>Bacteria</taxon>
        <taxon>Pseudomonadati</taxon>
        <taxon>Pseudomonadota</taxon>
        <taxon>Alphaproteobacteria</taxon>
        <taxon>Rhodobacterales</taxon>
        <taxon>Roseobacteraceae</taxon>
        <taxon>Alloyangia</taxon>
    </lineage>
</organism>
<dbReference type="EMBL" id="FOZW01000026">
    <property type="protein sequence ID" value="SFT26745.1"/>
    <property type="molecule type" value="Genomic_DNA"/>
</dbReference>
<dbReference type="PANTHER" id="PTHR43736">
    <property type="entry name" value="ADP-RIBOSE PYROPHOSPHATASE"/>
    <property type="match status" value="1"/>
</dbReference>
<gene>
    <name evidence="2" type="ORF">SAMN04488050_12614</name>
</gene>
<dbReference type="OrthoDB" id="129709at2"/>
<reference evidence="3" key="1">
    <citation type="submission" date="2016-10" db="EMBL/GenBank/DDBJ databases">
        <authorList>
            <person name="Varghese N."/>
            <person name="Submissions S."/>
        </authorList>
    </citation>
    <scope>NUCLEOTIDE SEQUENCE [LARGE SCALE GENOMIC DNA]</scope>
    <source>
        <strain evidence="3">DSM 26894</strain>
    </source>
</reference>
<dbReference type="SUPFAM" id="SSF55811">
    <property type="entry name" value="Nudix"/>
    <property type="match status" value="1"/>
</dbReference>
<dbReference type="PANTHER" id="PTHR43736:SF1">
    <property type="entry name" value="DIHYDRONEOPTERIN TRIPHOSPHATE DIPHOSPHATASE"/>
    <property type="match status" value="1"/>
</dbReference>
<dbReference type="PROSITE" id="PS51462">
    <property type="entry name" value="NUDIX"/>
    <property type="match status" value="1"/>
</dbReference>
<dbReference type="Proteomes" id="UP000199392">
    <property type="component" value="Unassembled WGS sequence"/>
</dbReference>
<dbReference type="RefSeq" id="WP_092431340.1">
    <property type="nucleotide sequence ID" value="NZ_FNCL01000030.1"/>
</dbReference>
<dbReference type="GO" id="GO:0003824">
    <property type="term" value="F:catalytic activity"/>
    <property type="evidence" value="ECO:0007669"/>
    <property type="project" value="UniProtKB-ARBA"/>
</dbReference>
<dbReference type="Gene3D" id="3.90.79.10">
    <property type="entry name" value="Nucleoside Triphosphate Pyrophosphohydrolase"/>
    <property type="match status" value="1"/>
</dbReference>
<evidence type="ECO:0000313" key="2">
    <source>
        <dbReference type="EMBL" id="SFT26745.1"/>
    </source>
</evidence>
<dbReference type="InterPro" id="IPR000086">
    <property type="entry name" value="NUDIX_hydrolase_dom"/>
</dbReference>
<protein>
    <submittedName>
        <fullName evidence="2">NUDIX domain-containing protein</fullName>
    </submittedName>
</protein>
<proteinExistence type="predicted"/>
<dbReference type="AlphaFoldDB" id="A0A1I6WL28"/>
<evidence type="ECO:0000259" key="1">
    <source>
        <dbReference type="PROSITE" id="PS51462"/>
    </source>
</evidence>
<dbReference type="STRING" id="311180.SAMN04488050_12614"/>
<evidence type="ECO:0000313" key="3">
    <source>
        <dbReference type="Proteomes" id="UP000199392"/>
    </source>
</evidence>
<keyword evidence="3" id="KW-1185">Reference proteome</keyword>
<feature type="domain" description="Nudix hydrolase" evidence="1">
    <location>
        <begin position="39"/>
        <end position="170"/>
    </location>
</feature>
<dbReference type="Pfam" id="PF00293">
    <property type="entry name" value="NUDIX"/>
    <property type="match status" value="1"/>
</dbReference>
<sequence length="179" mass="20348">MADLPWRMTLYDARDRASWAALGALLRRVAEPYGRDPREDHVTGSGFVVSPCRSFTLLMHHAKLDRWLQPGGHCDGDPDVAGVAAREVFEETGLRARLLSRRLFDVDIHEIPARGDAPAHFHYDLRFLFEADPANPLLGNEESHDLRWVALDDLPRYAPQRSVCVLREKLPLWRAESGE</sequence>